<evidence type="ECO:0000313" key="1">
    <source>
        <dbReference type="EMBL" id="AEH44611.1"/>
    </source>
</evidence>
<keyword evidence="2" id="KW-1185">Reference proteome</keyword>
<protein>
    <submittedName>
        <fullName evidence="1">Ribosomal protein L35</fullName>
    </submittedName>
</protein>
<name>F8AC56_THEID</name>
<gene>
    <name evidence="1" type="ordered locus">Thein_0731</name>
</gene>
<accession>F8AC56</accession>
<organism evidence="1 2">
    <name type="scientific">Thermodesulfatator indicus (strain DSM 15286 / JCM 11887 / CIR29812)</name>
    <dbReference type="NCBI Taxonomy" id="667014"/>
    <lineage>
        <taxon>Bacteria</taxon>
        <taxon>Pseudomonadati</taxon>
        <taxon>Thermodesulfobacteriota</taxon>
        <taxon>Thermodesulfobacteria</taxon>
        <taxon>Thermodesulfobacteriales</taxon>
        <taxon>Thermodesulfatatoraceae</taxon>
        <taxon>Thermodesulfatator</taxon>
    </lineage>
</organism>
<proteinExistence type="predicted"/>
<dbReference type="Proteomes" id="UP000006793">
    <property type="component" value="Chromosome"/>
</dbReference>
<dbReference type="PaxDb" id="667014-Thein_0731"/>
<dbReference type="STRING" id="667014.Thein_0731"/>
<dbReference type="GO" id="GO:0005840">
    <property type="term" value="C:ribosome"/>
    <property type="evidence" value="ECO:0007669"/>
    <property type="project" value="UniProtKB-KW"/>
</dbReference>
<dbReference type="eggNOG" id="COG1887">
    <property type="taxonomic scope" value="Bacteria"/>
</dbReference>
<dbReference type="InParanoid" id="F8AC56"/>
<dbReference type="RefSeq" id="WP_013907355.1">
    <property type="nucleotide sequence ID" value="NC_015681.1"/>
</dbReference>
<dbReference type="KEGG" id="tid:Thein_0731"/>
<dbReference type="AlphaFoldDB" id="F8AC56"/>
<keyword evidence="1" id="KW-0689">Ribosomal protein</keyword>
<reference evidence="1 2" key="2">
    <citation type="journal article" date="2012" name="Stand. Genomic Sci.">
        <title>Complete genome sequence of the thermophilic sulfate-reducing ocean bacterium Thermodesulfatator indicus type strain (CIR29812(T)).</title>
        <authorList>
            <person name="Anderson I."/>
            <person name="Saunders E."/>
            <person name="Lapidus A."/>
            <person name="Nolan M."/>
            <person name="Lucas S."/>
            <person name="Tice H."/>
            <person name="Del Rio T.G."/>
            <person name="Cheng J.F."/>
            <person name="Han C."/>
            <person name="Tapia R."/>
            <person name="Goodwin L.A."/>
            <person name="Pitluck S."/>
            <person name="Liolios K."/>
            <person name="Mavromatis K."/>
            <person name="Pagani I."/>
            <person name="Ivanova N."/>
            <person name="Mikhailova N."/>
            <person name="Pati A."/>
            <person name="Chen A."/>
            <person name="Palaniappan K."/>
            <person name="Land M."/>
            <person name="Hauser L."/>
            <person name="Jeffries C.D."/>
            <person name="Chang Y.J."/>
            <person name="Brambilla E.M."/>
            <person name="Rohde M."/>
            <person name="Spring S."/>
            <person name="Goker M."/>
            <person name="Detter J.C."/>
            <person name="Woyke T."/>
            <person name="Bristow J."/>
            <person name="Eisen J.A."/>
            <person name="Markowitz V."/>
            <person name="Hugenholtz P."/>
            <person name="Kyrpides N.C."/>
            <person name="Klenk H.P."/>
        </authorList>
    </citation>
    <scope>NUCLEOTIDE SEQUENCE [LARGE SCALE GENOMIC DNA]</scope>
    <source>
        <strain evidence="2">DSM 15286 / JCM 11887 / CIR29812</strain>
    </source>
</reference>
<dbReference type="EMBL" id="CP002683">
    <property type="protein sequence ID" value="AEH44611.1"/>
    <property type="molecule type" value="Genomic_DNA"/>
</dbReference>
<sequence>MSIEKVNEKVALNISRNWYICRNEDVSLFANLSLGRILQIYIYEKFYPQANSVANTRNLKNMIKRLGYEWHLRFFHSKALSFKNQKKKQNCDVLLIYDVNNKPMIKNLNLVAQELLKRKISVAAVTIDANIKKQISENLSIYFLSEFYTISMEKNIYKKARSIRKQIKQYKDCLISNFKKSAKLPDKFIEQILKFFDKQVTQTVREIVSARAFLKELSPKIIVSSTDAHKISRMLFLLAQQEGIKTFVIQHGAPIWEYAYVPVTANKIFVWGEESKNWFLERGTPSEKIIVTGCPRYDTLSFVVDNLNMNKIEQFLKSCPNICLFTNPIDLSINFRIIKSFLSLPGHFFKNVFLKIHPSEDMNFYKGILKKFPCGKKVKIIHSVGIPEELRPGDIAIVGNSTVGIEAIAKGLILVNLELRGFPNPIPYQRYDVGIFADEDCLVEAVKSAFKRRCSISTYMQYLDKCKNFLENYLYSLDGKATCRIVDFLEKIFKSEVG</sequence>
<reference evidence="2" key="1">
    <citation type="submission" date="2011-04" db="EMBL/GenBank/DDBJ databases">
        <title>The complete genome of Thermodesulfatator indicus DSM 15286.</title>
        <authorList>
            <person name="Lucas S."/>
            <person name="Copeland A."/>
            <person name="Lapidus A."/>
            <person name="Bruce D."/>
            <person name="Goodwin L."/>
            <person name="Pitluck S."/>
            <person name="Peters L."/>
            <person name="Kyrpides N."/>
            <person name="Mavromatis K."/>
            <person name="Pagani I."/>
            <person name="Ivanova N."/>
            <person name="Saunders L."/>
            <person name="Detter J.C."/>
            <person name="Tapia R."/>
            <person name="Han C."/>
            <person name="Land M."/>
            <person name="Hauser L."/>
            <person name="Markowitz V."/>
            <person name="Cheng J.-F."/>
            <person name="Hugenholtz P."/>
            <person name="Woyke T."/>
            <person name="Wu D."/>
            <person name="Spring S."/>
            <person name="Schroeder M."/>
            <person name="Brambilla E."/>
            <person name="Klenk H.-P."/>
            <person name="Eisen J.A."/>
        </authorList>
    </citation>
    <scope>NUCLEOTIDE SEQUENCE [LARGE SCALE GENOMIC DNA]</scope>
    <source>
        <strain evidence="2">DSM 15286 / JCM 11887 / CIR29812</strain>
    </source>
</reference>
<evidence type="ECO:0000313" key="2">
    <source>
        <dbReference type="Proteomes" id="UP000006793"/>
    </source>
</evidence>
<dbReference type="OrthoDB" id="2622399at2"/>
<dbReference type="HOGENOM" id="CLU_547384_0_0_0"/>
<keyword evidence="1" id="KW-0687">Ribonucleoprotein</keyword>
<dbReference type="SUPFAM" id="SSF53756">
    <property type="entry name" value="UDP-Glycosyltransferase/glycogen phosphorylase"/>
    <property type="match status" value="1"/>
</dbReference>